<protein>
    <submittedName>
        <fullName evidence="2">Prepilin cleavage protein</fullName>
    </submittedName>
</protein>
<keyword evidence="1" id="KW-1133">Transmembrane helix</keyword>
<dbReference type="InterPro" id="IPR012902">
    <property type="entry name" value="N_methyl_site"/>
</dbReference>
<keyword evidence="3" id="KW-1185">Reference proteome</keyword>
<accession>A0ABY8AND8</accession>
<evidence type="ECO:0000256" key="1">
    <source>
        <dbReference type="SAM" id="Phobius"/>
    </source>
</evidence>
<dbReference type="Proteomes" id="UP001222087">
    <property type="component" value="Chromosome"/>
</dbReference>
<organism evidence="2 3">
    <name type="scientific">Legionella cardiaca</name>
    <dbReference type="NCBI Taxonomy" id="1071983"/>
    <lineage>
        <taxon>Bacteria</taxon>
        <taxon>Pseudomonadati</taxon>
        <taxon>Pseudomonadota</taxon>
        <taxon>Gammaproteobacteria</taxon>
        <taxon>Legionellales</taxon>
        <taxon>Legionellaceae</taxon>
        <taxon>Legionella</taxon>
    </lineage>
</organism>
<keyword evidence="1" id="KW-0812">Transmembrane</keyword>
<sequence>MSKQGGLSLVEIMLSLFLSTLLLTVLIEYYLSAKKQYHETQKLLEDAFELEWVQDLIRDSVRRAGFTPCMNLHWLTTEKLQAIQLNVDKAQSLRINHMSEHYSSVLTFNVDELTLAEGSFKTGDIVLIADCYHAEVAEVLSSRRINDHPVVRLKNSLIYDYVRPIYLGKWLQEVFFIKNNQQAKKALYYQQNHAEELTPLVNSLITHLQSSDGLTMLQVSLGLANQETIMIETTVRAL</sequence>
<name>A0ABY8AND8_9GAMM</name>
<feature type="transmembrane region" description="Helical" evidence="1">
    <location>
        <begin position="12"/>
        <end position="31"/>
    </location>
</feature>
<dbReference type="PROSITE" id="PS00409">
    <property type="entry name" value="PROKAR_NTER_METHYL"/>
    <property type="match status" value="1"/>
</dbReference>
<evidence type="ECO:0000313" key="3">
    <source>
        <dbReference type="Proteomes" id="UP001222087"/>
    </source>
</evidence>
<gene>
    <name evidence="2" type="ORF">PXX05_08865</name>
</gene>
<evidence type="ECO:0000313" key="2">
    <source>
        <dbReference type="EMBL" id="WED42043.1"/>
    </source>
</evidence>
<reference evidence="2 3" key="1">
    <citation type="submission" date="2023-02" db="EMBL/GenBank/DDBJ databases">
        <title>Genome Sequence of L. cardiaca H63T.</title>
        <authorList>
            <person name="Lopez A.E."/>
            <person name="Cianciotto N.P."/>
        </authorList>
    </citation>
    <scope>NUCLEOTIDE SEQUENCE [LARGE SCALE GENOMIC DNA]</scope>
    <source>
        <strain evidence="2 3">H63</strain>
    </source>
</reference>
<proteinExistence type="predicted"/>
<dbReference type="RefSeq" id="WP_275087867.1">
    <property type="nucleotide sequence ID" value="NZ_CP119078.1"/>
</dbReference>
<dbReference type="EMBL" id="CP119078">
    <property type="protein sequence ID" value="WED42043.1"/>
    <property type="molecule type" value="Genomic_DNA"/>
</dbReference>
<keyword evidence="1" id="KW-0472">Membrane</keyword>